<gene>
    <name evidence="2" type="ORF">H6A19_03590</name>
</gene>
<dbReference type="Pfam" id="PF13302">
    <property type="entry name" value="Acetyltransf_3"/>
    <property type="match status" value="1"/>
</dbReference>
<reference evidence="2 3" key="1">
    <citation type="journal article" date="2021" name="Sci. Rep.">
        <title>The distribution of antibiotic resistance genes in chicken gut microbiota commensals.</title>
        <authorList>
            <person name="Juricova H."/>
            <person name="Matiasovicova J."/>
            <person name="Kubasova T."/>
            <person name="Cejkova D."/>
            <person name="Rychlik I."/>
        </authorList>
    </citation>
    <scope>NUCLEOTIDE SEQUENCE [LARGE SCALE GENOMIC DNA]</scope>
    <source>
        <strain evidence="2 3">An435</strain>
    </source>
</reference>
<organism evidence="2 3">
    <name type="scientific">Clostridium saudiense</name>
    <dbReference type="NCBI Taxonomy" id="1414720"/>
    <lineage>
        <taxon>Bacteria</taxon>
        <taxon>Bacillati</taxon>
        <taxon>Bacillota</taxon>
        <taxon>Clostridia</taxon>
        <taxon>Eubacteriales</taxon>
        <taxon>Clostridiaceae</taxon>
        <taxon>Clostridium</taxon>
    </lineage>
</organism>
<dbReference type="EMBL" id="JACJLL010000013">
    <property type="protein sequence ID" value="MBM6818430.1"/>
    <property type="molecule type" value="Genomic_DNA"/>
</dbReference>
<dbReference type="PANTHER" id="PTHR43415">
    <property type="entry name" value="SPERMIDINE N(1)-ACETYLTRANSFERASE"/>
    <property type="match status" value="1"/>
</dbReference>
<dbReference type="RefSeq" id="WP_195517103.1">
    <property type="nucleotide sequence ID" value="NZ_JACJLL010000013.1"/>
</dbReference>
<dbReference type="InterPro" id="IPR000182">
    <property type="entry name" value="GNAT_dom"/>
</dbReference>
<proteinExistence type="predicted"/>
<dbReference type="PROSITE" id="PS51186">
    <property type="entry name" value="GNAT"/>
    <property type="match status" value="1"/>
</dbReference>
<comment type="caution">
    <text evidence="2">The sequence shown here is derived from an EMBL/GenBank/DDBJ whole genome shotgun (WGS) entry which is preliminary data.</text>
</comment>
<dbReference type="SUPFAM" id="SSF55729">
    <property type="entry name" value="Acyl-CoA N-acyltransferases (Nat)"/>
    <property type="match status" value="1"/>
</dbReference>
<dbReference type="Proteomes" id="UP000767334">
    <property type="component" value="Unassembled WGS sequence"/>
</dbReference>
<evidence type="ECO:0000313" key="2">
    <source>
        <dbReference type="EMBL" id="MBM6818430.1"/>
    </source>
</evidence>
<dbReference type="InterPro" id="IPR016181">
    <property type="entry name" value="Acyl_CoA_acyltransferase"/>
</dbReference>
<dbReference type="Gene3D" id="3.40.630.30">
    <property type="match status" value="1"/>
</dbReference>
<dbReference type="CDD" id="cd04301">
    <property type="entry name" value="NAT_SF"/>
    <property type="match status" value="1"/>
</dbReference>
<keyword evidence="3" id="KW-1185">Reference proteome</keyword>
<accession>A0ABS2FD09</accession>
<sequence length="172" mass="20324">MIYGDKIYLREILKEDIDEVYNLCSDSEVLKYNGYQYGVLSKKYIIENLKYLNIPSKRSYVIINKRGTIVGVINYSEDNYSRNVYSISLTIGKKYWRKGYGTDSIKAILKYLFFKRKAHKVELEVVRNNEAAVLCYKKCGFVEEGIRRKQYYYKGEYLDTIVMGLLKEEFKA</sequence>
<evidence type="ECO:0000313" key="3">
    <source>
        <dbReference type="Proteomes" id="UP000767334"/>
    </source>
</evidence>
<evidence type="ECO:0000259" key="1">
    <source>
        <dbReference type="PROSITE" id="PS51186"/>
    </source>
</evidence>
<name>A0ABS2FD09_9CLOT</name>
<feature type="domain" description="N-acetyltransferase" evidence="1">
    <location>
        <begin position="7"/>
        <end position="168"/>
    </location>
</feature>
<protein>
    <submittedName>
        <fullName evidence="2">GNAT family N-acetyltransferase</fullName>
    </submittedName>
</protein>
<dbReference type="PANTHER" id="PTHR43415:SF3">
    <property type="entry name" value="GNAT-FAMILY ACETYLTRANSFERASE"/>
    <property type="match status" value="1"/>
</dbReference>